<evidence type="ECO:0000313" key="2">
    <source>
        <dbReference type="Proteomes" id="UP000319298"/>
    </source>
</evidence>
<sequence>MTVLTDSQARRGGATASRWYETVDTVSLTATTAIRIKFNIAGNNSGTTEVEVDIGPNDFPTLLETMCIVNRQAAMGAMSVELARQIQTQPERDAKIAKAARLKLGELADQKYYAKPAGDDEHERIVMVGVEALNKEIDDN</sequence>
<gene>
    <name evidence="1" type="ORF">FJN17_11530</name>
</gene>
<dbReference type="EMBL" id="CP041090">
    <property type="protein sequence ID" value="QDF38147.1"/>
    <property type="molecule type" value="Genomic_DNA"/>
</dbReference>
<organism evidence="1 2">
    <name type="scientific">Bradyrhizobium symbiodeficiens</name>
    <dbReference type="NCBI Taxonomy" id="1404367"/>
    <lineage>
        <taxon>Bacteria</taxon>
        <taxon>Pseudomonadati</taxon>
        <taxon>Pseudomonadota</taxon>
        <taxon>Alphaproteobacteria</taxon>
        <taxon>Hyphomicrobiales</taxon>
        <taxon>Nitrobacteraceae</taxon>
        <taxon>Bradyrhizobium</taxon>
    </lineage>
</organism>
<dbReference type="Proteomes" id="UP000319298">
    <property type="component" value="Chromosome"/>
</dbReference>
<dbReference type="RefSeq" id="WP_140479798.1">
    <property type="nucleotide sequence ID" value="NZ_CP041090.2"/>
</dbReference>
<keyword evidence="2" id="KW-1185">Reference proteome</keyword>
<evidence type="ECO:0000313" key="1">
    <source>
        <dbReference type="EMBL" id="QDF38147.1"/>
    </source>
</evidence>
<proteinExistence type="predicted"/>
<name>A0ABX5W4K3_9BRAD</name>
<protein>
    <submittedName>
        <fullName evidence="1">Uncharacterized protein</fullName>
    </submittedName>
</protein>
<reference evidence="2" key="1">
    <citation type="submission" date="2019-06" db="EMBL/GenBank/DDBJ databases">
        <title>Whole-Genome Sequence of Bradyrhizobium sp. 3 Strain 65S1MB.</title>
        <authorList>
            <person name="Bromfield E.S.P."/>
            <person name="Cloutier S."/>
            <person name="Nguyen H.D.T."/>
        </authorList>
    </citation>
    <scope>NUCLEOTIDE SEQUENCE [LARGE SCALE GENOMIC DNA]</scope>
    <source>
        <strain evidence="2">65S1MB</strain>
    </source>
</reference>
<accession>A0ABX5W4K3</accession>
<reference evidence="1 2" key="2">
    <citation type="journal article" date="2020" name="Int. J. Syst. Evol. Microbiol.">
        <title>Description and complete genome sequences of Bradyrhizobium symbiodeficiens sp. nov., a non-symbiotic bacterium associated with legumes native to Canada.</title>
        <authorList>
            <person name="Bromfield E.S.P."/>
            <person name="Cloutier S."/>
            <person name="Nguyen H.D.T."/>
        </authorList>
    </citation>
    <scope>NUCLEOTIDE SEQUENCE [LARGE SCALE GENOMIC DNA]</scope>
    <source>
        <strain evidence="1 2">65S1MB</strain>
    </source>
</reference>